<feature type="region of interest" description="Disordered" evidence="1">
    <location>
        <begin position="899"/>
        <end position="993"/>
    </location>
</feature>
<organism evidence="3 4">
    <name type="scientific">Apatococcus lobatus</name>
    <dbReference type="NCBI Taxonomy" id="904363"/>
    <lineage>
        <taxon>Eukaryota</taxon>
        <taxon>Viridiplantae</taxon>
        <taxon>Chlorophyta</taxon>
        <taxon>core chlorophytes</taxon>
        <taxon>Trebouxiophyceae</taxon>
        <taxon>Chlorellales</taxon>
        <taxon>Chlorellaceae</taxon>
        <taxon>Apatococcus</taxon>
    </lineage>
</organism>
<feature type="region of interest" description="Disordered" evidence="1">
    <location>
        <begin position="304"/>
        <end position="372"/>
    </location>
</feature>
<dbReference type="EMBL" id="JALJOS010000004">
    <property type="protein sequence ID" value="KAK9840480.1"/>
    <property type="molecule type" value="Genomic_DNA"/>
</dbReference>
<accession>A0AAW1S278</accession>
<sequence length="1072" mass="112583">MPQQPDLHAWLVDWHSCSTEASSEACILLQAVDWGRLRRTIKREDLWREAALLDRLLYKNASQHRQAKYFKQLCGVQRMLKLLQACRLLDVLASLQTLCSLPVKDPSAAPKLRQEIKVPPLQALLFALHKLLAGGRIIQALIPHLQSAAVNLSVLLARADFLPFSLTLFAILARMQVLSGQLLLDIVAIYNTLAPSARHLTPSSDCVHITGLADGLAEILSCEWHNFRPQLQQTPFPPEALPLLPRPQPSIPQSTPAASSALLHTSQTAHISSEPPLKSTGAASAGMLQPPMGAAAAKTLQINSGQQQPPEAWTGPGMGAGPLQESSNLGVRIDRYGGRGNHPEQRGGRSGRGRWGRTGRLQAHARPQLPRAAARGLGVFEDREASEEPQQAPMRFVMLPALGSSSAPRTQPIQVSNGLDLLDVLPSQVTSAAHGPGAAGPNAAGTGFIRASQPEQNHAPLGVDIHDMATSAASSPPVATKNARAPSDLEAQGNVDHTLPIKLDAPFDWRADSSKPAESNLQALQQTISSHRLKAAGSQMLPVSEATAEADTSKEAGTAADVIRRRQLPEQLQCGSGEAAAGADSCLEAGMADAQSMAGVAAGNDSQRQLPAQLKPTLADEAVSGLVTTAVQKSASAPSDQIPSQNIVAEYSHQGVQQYDLAGAQAASPAPSAQHAGTAAIAGSKQVNLSPGRSCPPAGNAQSSASTLFADLFAASTISASHMPAAGGKVPSFTGIFESAFLEAAALPTTSTAAETHPGLPDQLLASGRVQSAPVWPATPATSTPAAASRAQSSQPPASGRMQLQPAPTAHIQPAPHIDMLHGKPEAHRKRKLAGSGMEMTELKQADLAFQGQRQLSTDHRPRMQQHGGPPRQHPSGVPDMGDQVAGLPAAVTSNVGLQHAAGKTSAGAPPSERSAQETSVIGPEGMQRQTAEPPPEISAQVPPGDDSIGLSSSNPLTSRQHHGLQDPMHPRWTGVTASSDTASGAASFQQGSCTPDDVATVLCAEAGQQPLLAAVHRLQAKPGEANPQSLAALQSPKEKSLLEPRKRRRKKESAEQGIPHQATKSWQDWLN</sequence>
<name>A0AAW1S278_9CHLO</name>
<feature type="region of interest" description="Disordered" evidence="1">
    <location>
        <begin position="535"/>
        <end position="557"/>
    </location>
</feature>
<evidence type="ECO:0000313" key="3">
    <source>
        <dbReference type="EMBL" id="KAK9840480.1"/>
    </source>
</evidence>
<feature type="region of interest" description="Disordered" evidence="1">
    <location>
        <begin position="775"/>
        <end position="804"/>
    </location>
</feature>
<protein>
    <recommendedName>
        <fullName evidence="2">Nucleolus and neural progenitor protein-like N-terminal domain-containing protein</fullName>
    </recommendedName>
</protein>
<reference evidence="3 4" key="1">
    <citation type="journal article" date="2024" name="Nat. Commun.">
        <title>Phylogenomics reveals the evolutionary origins of lichenization in chlorophyte algae.</title>
        <authorList>
            <person name="Puginier C."/>
            <person name="Libourel C."/>
            <person name="Otte J."/>
            <person name="Skaloud P."/>
            <person name="Haon M."/>
            <person name="Grisel S."/>
            <person name="Petersen M."/>
            <person name="Berrin J.G."/>
            <person name="Delaux P.M."/>
            <person name="Dal Grande F."/>
            <person name="Keller J."/>
        </authorList>
    </citation>
    <scope>NUCLEOTIDE SEQUENCE [LARGE SCALE GENOMIC DNA]</scope>
    <source>
        <strain evidence="3 4">SAG 2145</strain>
    </source>
</reference>
<dbReference type="AlphaFoldDB" id="A0AAW1S278"/>
<dbReference type="Pfam" id="PF14780">
    <property type="entry name" value="NEPRO_N"/>
    <property type="match status" value="1"/>
</dbReference>
<feature type="region of interest" description="Disordered" evidence="1">
    <location>
        <begin position="1024"/>
        <end position="1072"/>
    </location>
</feature>
<feature type="region of interest" description="Disordered" evidence="1">
    <location>
        <begin position="246"/>
        <end position="288"/>
    </location>
</feature>
<dbReference type="InterPro" id="IPR027951">
    <property type="entry name" value="Nepro_N"/>
</dbReference>
<keyword evidence="4" id="KW-1185">Reference proteome</keyword>
<feature type="compositionally biased region" description="Polar residues" evidence="1">
    <location>
        <begin position="950"/>
        <end position="959"/>
    </location>
</feature>
<feature type="compositionally biased region" description="Low complexity" evidence="1">
    <location>
        <begin position="974"/>
        <end position="988"/>
    </location>
</feature>
<feature type="compositionally biased region" description="Polar residues" evidence="1">
    <location>
        <begin position="1063"/>
        <end position="1072"/>
    </location>
</feature>
<dbReference type="PANTHER" id="PTHR34786:SF1">
    <property type="entry name" value="OS09G0504900 PROTEIN"/>
    <property type="match status" value="1"/>
</dbReference>
<evidence type="ECO:0000259" key="2">
    <source>
        <dbReference type="Pfam" id="PF14780"/>
    </source>
</evidence>
<feature type="compositionally biased region" description="Polar residues" evidence="1">
    <location>
        <begin position="251"/>
        <end position="271"/>
    </location>
</feature>
<gene>
    <name evidence="3" type="ORF">WJX74_010436</name>
</gene>
<dbReference type="PANTHER" id="PTHR34786">
    <property type="entry name" value="OS09G0504900 PROTEIN"/>
    <property type="match status" value="1"/>
</dbReference>
<dbReference type="Proteomes" id="UP001438707">
    <property type="component" value="Unassembled WGS sequence"/>
</dbReference>
<comment type="caution">
    <text evidence="3">The sequence shown here is derived from an EMBL/GenBank/DDBJ whole genome shotgun (WGS) entry which is preliminary data.</text>
</comment>
<feature type="compositionally biased region" description="Basic and acidic residues" evidence="1">
    <location>
        <begin position="332"/>
        <end position="347"/>
    </location>
</feature>
<feature type="domain" description="Nucleolus and neural progenitor protein-like N-terminal" evidence="2">
    <location>
        <begin position="31"/>
        <end position="193"/>
    </location>
</feature>
<feature type="compositionally biased region" description="Low complexity" evidence="1">
    <location>
        <begin position="775"/>
        <end position="799"/>
    </location>
</feature>
<evidence type="ECO:0000313" key="4">
    <source>
        <dbReference type="Proteomes" id="UP001438707"/>
    </source>
</evidence>
<feature type="region of interest" description="Disordered" evidence="1">
    <location>
        <begin position="856"/>
        <end position="885"/>
    </location>
</feature>
<proteinExistence type="predicted"/>
<evidence type="ECO:0000256" key="1">
    <source>
        <dbReference type="SAM" id="MobiDB-lite"/>
    </source>
</evidence>